<dbReference type="Gene3D" id="1.10.340.30">
    <property type="entry name" value="Hypothetical protein, domain 2"/>
    <property type="match status" value="1"/>
</dbReference>
<dbReference type="SMART" id="SM00525">
    <property type="entry name" value="FES"/>
    <property type="match status" value="1"/>
</dbReference>
<protein>
    <recommendedName>
        <fullName evidence="5">Adenine DNA glycosylase</fullName>
        <ecNumber evidence="4">3.2.2.31</ecNumber>
    </recommendedName>
</protein>
<evidence type="ECO:0000256" key="6">
    <source>
        <dbReference type="ARBA" id="ARBA00022485"/>
    </source>
</evidence>
<keyword evidence="13" id="KW-0326">Glycosidase</keyword>
<dbReference type="PIRSF" id="PIRSF001435">
    <property type="entry name" value="Nth"/>
    <property type="match status" value="1"/>
</dbReference>
<dbReference type="Pfam" id="PF00730">
    <property type="entry name" value="HhH-GPD"/>
    <property type="match status" value="1"/>
</dbReference>
<proteinExistence type="inferred from homology"/>
<evidence type="ECO:0000313" key="15">
    <source>
        <dbReference type="EMBL" id="ALM75545.1"/>
    </source>
</evidence>
<dbReference type="AlphaFoldDB" id="A0A0S1XCN5"/>
<dbReference type="STRING" id="55802.TBCH5v1_1632"/>
<dbReference type="InterPro" id="IPR011257">
    <property type="entry name" value="DNA_glycosylase"/>
</dbReference>
<dbReference type="InterPro" id="IPR000445">
    <property type="entry name" value="HhH_motif"/>
</dbReference>
<organism evidence="15 16">
    <name type="scientific">Thermococcus barophilus</name>
    <dbReference type="NCBI Taxonomy" id="55802"/>
    <lineage>
        <taxon>Archaea</taxon>
        <taxon>Methanobacteriati</taxon>
        <taxon>Methanobacteriota</taxon>
        <taxon>Thermococci</taxon>
        <taxon>Thermococcales</taxon>
        <taxon>Thermococcaceae</taxon>
        <taxon>Thermococcus</taxon>
    </lineage>
</organism>
<comment type="similarity">
    <text evidence="3">Belongs to the Nth/MutY family.</text>
</comment>
<evidence type="ECO:0000256" key="4">
    <source>
        <dbReference type="ARBA" id="ARBA00012045"/>
    </source>
</evidence>
<accession>A0A0S1XCN5</accession>
<dbReference type="Gene3D" id="1.10.1670.10">
    <property type="entry name" value="Helix-hairpin-Helix base-excision DNA repair enzymes (C-terminal)"/>
    <property type="match status" value="1"/>
</dbReference>
<comment type="catalytic activity">
    <reaction evidence="1">
        <text>Hydrolyzes free adenine bases from 7,8-dihydro-8-oxoguanine:adenine mismatched double-stranded DNA, leaving an apurinic site.</text>
        <dbReference type="EC" id="3.2.2.31"/>
    </reaction>
</comment>
<reference evidence="15 16" key="1">
    <citation type="journal article" date="2016" name="Genome Announc.">
        <title>Complete genome sequence of the hyperthermophilic and piezophilic archaeon Thermococcus barophilus Ch5, capable of growth at the expense of hydrogenogenesis from carbon monoxide and formate.</title>
        <authorList>
            <person name="Oger P."/>
            <person name="Sokolova T.G."/>
            <person name="Kozhevnikova D.A."/>
            <person name="Taranov E.A."/>
            <person name="Vannier P."/>
            <person name="Lee H.S."/>
            <person name="Kwon K.K."/>
            <person name="Kang S.G."/>
            <person name="Lee J.H."/>
            <person name="Bonch-Osmolovskaya E.A."/>
            <person name="Lebedinsky A.V."/>
        </authorList>
    </citation>
    <scope>NUCLEOTIDE SEQUENCE [LARGE SCALE GENOMIC DNA]</scope>
    <source>
        <strain evidence="16">Ch5</strain>
    </source>
</reference>
<evidence type="ECO:0000256" key="10">
    <source>
        <dbReference type="ARBA" id="ARBA00023004"/>
    </source>
</evidence>
<dbReference type="InterPro" id="IPR044298">
    <property type="entry name" value="MIG/MutY"/>
</dbReference>
<evidence type="ECO:0000256" key="5">
    <source>
        <dbReference type="ARBA" id="ARBA00022023"/>
    </source>
</evidence>
<dbReference type="PROSITE" id="PS00764">
    <property type="entry name" value="ENDONUCLEASE_III_1"/>
    <property type="match status" value="1"/>
</dbReference>
<evidence type="ECO:0000256" key="11">
    <source>
        <dbReference type="ARBA" id="ARBA00023014"/>
    </source>
</evidence>
<evidence type="ECO:0000256" key="8">
    <source>
        <dbReference type="ARBA" id="ARBA00022763"/>
    </source>
</evidence>
<dbReference type="Pfam" id="PF00633">
    <property type="entry name" value="HHH"/>
    <property type="match status" value="1"/>
</dbReference>
<dbReference type="SUPFAM" id="SSF48150">
    <property type="entry name" value="DNA-glycosylase"/>
    <property type="match status" value="1"/>
</dbReference>
<dbReference type="PANTHER" id="PTHR42944">
    <property type="entry name" value="ADENINE DNA GLYCOSYLASE"/>
    <property type="match status" value="1"/>
</dbReference>
<keyword evidence="7" id="KW-0479">Metal-binding</keyword>
<dbReference type="GO" id="GO:0006284">
    <property type="term" value="P:base-excision repair"/>
    <property type="evidence" value="ECO:0007669"/>
    <property type="project" value="InterPro"/>
</dbReference>
<keyword evidence="12" id="KW-0234">DNA repair</keyword>
<dbReference type="InterPro" id="IPR023170">
    <property type="entry name" value="HhH_base_excis_C"/>
</dbReference>
<gene>
    <name evidence="15" type="ORF">TBCH5v1_1632</name>
</gene>
<keyword evidence="8" id="KW-0227">DNA damage</keyword>
<dbReference type="Proteomes" id="UP000066042">
    <property type="component" value="Chromosome"/>
</dbReference>
<dbReference type="GO" id="GO:0035485">
    <property type="term" value="F:adenine/guanine mispair binding"/>
    <property type="evidence" value="ECO:0007669"/>
    <property type="project" value="TreeGrafter"/>
</dbReference>
<evidence type="ECO:0000256" key="9">
    <source>
        <dbReference type="ARBA" id="ARBA00022801"/>
    </source>
</evidence>
<dbReference type="GO" id="GO:0046872">
    <property type="term" value="F:metal ion binding"/>
    <property type="evidence" value="ECO:0007669"/>
    <property type="project" value="UniProtKB-KW"/>
</dbReference>
<dbReference type="GO" id="GO:0000701">
    <property type="term" value="F:purine-specific mismatch base pair DNA N-glycosylase activity"/>
    <property type="evidence" value="ECO:0007669"/>
    <property type="project" value="UniProtKB-EC"/>
</dbReference>
<dbReference type="GO" id="GO:0034039">
    <property type="term" value="F:8-oxo-7,8-dihydroguanine DNA N-glycosylase activity"/>
    <property type="evidence" value="ECO:0007669"/>
    <property type="project" value="TreeGrafter"/>
</dbReference>
<evidence type="ECO:0000256" key="3">
    <source>
        <dbReference type="ARBA" id="ARBA00008343"/>
    </source>
</evidence>
<dbReference type="EMBL" id="CP013050">
    <property type="protein sequence ID" value="ALM75545.1"/>
    <property type="molecule type" value="Genomic_DNA"/>
</dbReference>
<dbReference type="GO" id="GO:0051539">
    <property type="term" value="F:4 iron, 4 sulfur cluster binding"/>
    <property type="evidence" value="ECO:0007669"/>
    <property type="project" value="UniProtKB-KW"/>
</dbReference>
<dbReference type="InterPro" id="IPR003265">
    <property type="entry name" value="HhH-GPD_domain"/>
</dbReference>
<dbReference type="PANTHER" id="PTHR42944:SF1">
    <property type="entry name" value="ADENINE DNA GLYCOSYLASE"/>
    <property type="match status" value="1"/>
</dbReference>
<dbReference type="InterPro" id="IPR004035">
    <property type="entry name" value="Endouclease-III_FeS-bd_BS"/>
</dbReference>
<dbReference type="InterPro" id="IPR003651">
    <property type="entry name" value="Endonuclease3_FeS-loop_motif"/>
</dbReference>
<dbReference type="GO" id="GO:0006298">
    <property type="term" value="P:mismatch repair"/>
    <property type="evidence" value="ECO:0007669"/>
    <property type="project" value="TreeGrafter"/>
</dbReference>
<feature type="domain" description="HhH-GPD" evidence="14">
    <location>
        <begin position="52"/>
        <end position="202"/>
    </location>
</feature>
<comment type="cofactor">
    <cofactor evidence="2">
        <name>[4Fe-4S] cluster</name>
        <dbReference type="ChEBI" id="CHEBI:49883"/>
    </cofactor>
</comment>
<dbReference type="EC" id="3.2.2.31" evidence="4"/>
<evidence type="ECO:0000313" key="16">
    <source>
        <dbReference type="Proteomes" id="UP000066042"/>
    </source>
</evidence>
<dbReference type="CDD" id="cd00056">
    <property type="entry name" value="ENDO3c"/>
    <property type="match status" value="1"/>
</dbReference>
<evidence type="ECO:0000256" key="7">
    <source>
        <dbReference type="ARBA" id="ARBA00022723"/>
    </source>
</evidence>
<evidence type="ECO:0000256" key="13">
    <source>
        <dbReference type="ARBA" id="ARBA00023295"/>
    </source>
</evidence>
<keyword evidence="11" id="KW-0411">Iron-sulfur</keyword>
<dbReference type="PATRIC" id="fig|55802.8.peg.1612"/>
<keyword evidence="10" id="KW-0408">Iron</keyword>
<dbReference type="SMART" id="SM00478">
    <property type="entry name" value="ENDO3c"/>
    <property type="match status" value="1"/>
</dbReference>
<evidence type="ECO:0000256" key="12">
    <source>
        <dbReference type="ARBA" id="ARBA00023204"/>
    </source>
</evidence>
<evidence type="ECO:0000256" key="1">
    <source>
        <dbReference type="ARBA" id="ARBA00000843"/>
    </source>
</evidence>
<keyword evidence="9" id="KW-0378">Hydrolase</keyword>
<name>A0A0S1XCN5_THEBA</name>
<keyword evidence="6" id="KW-0004">4Fe-4S</keyword>
<dbReference type="GO" id="GO:0032357">
    <property type="term" value="F:oxidized purine DNA binding"/>
    <property type="evidence" value="ECO:0007669"/>
    <property type="project" value="TreeGrafter"/>
</dbReference>
<evidence type="ECO:0000259" key="14">
    <source>
        <dbReference type="SMART" id="SM00478"/>
    </source>
</evidence>
<sequence>MGGEKALEETATDPRKVRFFVENLLKWYTKYGRDFPWRKSKNPYHILIAELMLQRTKASQVERVYLEFIEEFPDLVSLSKASQDRVRQYFSKLGLEWRARKVIALAKILVNKYQGEIPCDRDELLSLPGIGEYISAAILSFACNIPIAVVDSNVVRVLSRYFGITPKGEGRRDRRILQLASMILPKENHREYNFAIIDFASEICTPKNPKCFMCPLREMCSAFPDNILRKMSQREKGT</sequence>
<evidence type="ECO:0000256" key="2">
    <source>
        <dbReference type="ARBA" id="ARBA00001966"/>
    </source>
</evidence>